<proteinExistence type="predicted"/>
<organism evidence="1 2">
    <name type="scientific">Conexibacter woesei (strain DSM 14684 / CCUG 47730 / CIP 108061 / JCM 11494 / NBRC 100937 / ID131577)</name>
    <dbReference type="NCBI Taxonomy" id="469383"/>
    <lineage>
        <taxon>Bacteria</taxon>
        <taxon>Bacillati</taxon>
        <taxon>Actinomycetota</taxon>
        <taxon>Thermoleophilia</taxon>
        <taxon>Solirubrobacterales</taxon>
        <taxon>Conexibacteraceae</taxon>
        <taxon>Conexibacter</taxon>
    </lineage>
</organism>
<gene>
    <name evidence="1" type="ordered locus">Cwoe_4818</name>
</gene>
<reference evidence="1 2" key="1">
    <citation type="journal article" date="2010" name="Stand. Genomic Sci.">
        <title>Complete genome sequence of Conexibacter woesei type strain (ID131577).</title>
        <authorList>
            <person name="Pukall R."/>
            <person name="Lapidus A."/>
            <person name="Glavina Del Rio T."/>
            <person name="Copeland A."/>
            <person name="Tice H."/>
            <person name="Cheng J.-F."/>
            <person name="Lucas S."/>
            <person name="Chen F."/>
            <person name="Nolan M."/>
            <person name="Bruce D."/>
            <person name="Goodwin L."/>
            <person name="Pitluck S."/>
            <person name="Mavromatis K."/>
            <person name="Ivanova N."/>
            <person name="Ovchinnikova G."/>
            <person name="Pati A."/>
            <person name="Chen A."/>
            <person name="Palaniappan K."/>
            <person name="Land M."/>
            <person name="Hauser L."/>
            <person name="Chang Y.-J."/>
            <person name="Jeffries C.D."/>
            <person name="Chain P."/>
            <person name="Meincke L."/>
            <person name="Sims D."/>
            <person name="Brettin T."/>
            <person name="Detter J.C."/>
            <person name="Rohde M."/>
            <person name="Goeker M."/>
            <person name="Bristow J."/>
            <person name="Eisen J.A."/>
            <person name="Markowitz V."/>
            <person name="Kyrpides N.C."/>
            <person name="Klenk H.-P."/>
            <person name="Hugenholtz P."/>
        </authorList>
    </citation>
    <scope>NUCLEOTIDE SEQUENCE [LARGE SCALE GENOMIC DNA]</scope>
    <source>
        <strain evidence="2">DSM 14684 / CIP 108061 / JCM 11494 / NBRC 100937 / ID131577</strain>
    </source>
</reference>
<dbReference type="AlphaFoldDB" id="D3FB39"/>
<dbReference type="RefSeq" id="WP_012936282.1">
    <property type="nucleotide sequence ID" value="NC_013739.1"/>
</dbReference>
<dbReference type="eggNOG" id="COG4118">
    <property type="taxonomic scope" value="Bacteria"/>
</dbReference>
<reference evidence="2" key="2">
    <citation type="submission" date="2010-01" db="EMBL/GenBank/DDBJ databases">
        <title>The complete genome of Conexibacter woesei DSM 14684.</title>
        <authorList>
            <consortium name="US DOE Joint Genome Institute (JGI-PGF)"/>
            <person name="Lucas S."/>
            <person name="Copeland A."/>
            <person name="Lapidus A."/>
            <person name="Glavina del Rio T."/>
            <person name="Dalin E."/>
            <person name="Tice H."/>
            <person name="Bruce D."/>
            <person name="Goodwin L."/>
            <person name="Pitluck S."/>
            <person name="Kyrpides N."/>
            <person name="Mavromatis K."/>
            <person name="Ivanova N."/>
            <person name="Mikhailova N."/>
            <person name="Chertkov O."/>
            <person name="Brettin T."/>
            <person name="Detter J.C."/>
            <person name="Han C."/>
            <person name="Larimer F."/>
            <person name="Land M."/>
            <person name="Hauser L."/>
            <person name="Markowitz V."/>
            <person name="Cheng J.-F."/>
            <person name="Hugenholtz P."/>
            <person name="Woyke T."/>
            <person name="Wu D."/>
            <person name="Pukall R."/>
            <person name="Steenblock K."/>
            <person name="Schneider S."/>
            <person name="Klenk H.-P."/>
            <person name="Eisen J.A."/>
        </authorList>
    </citation>
    <scope>NUCLEOTIDE SEQUENCE [LARGE SCALE GENOMIC DNA]</scope>
    <source>
        <strain evidence="2">DSM 14684 / CIP 108061 / JCM 11494 / NBRC 100937 / ID131577</strain>
    </source>
</reference>
<name>D3FB39_CONWI</name>
<dbReference type="KEGG" id="cwo:Cwoe_4818"/>
<dbReference type="OrthoDB" id="557859at2"/>
<sequence length="83" mass="9166">MAKEVSVRELRNHTADVVAAVRGGETMTLTVNRERVADIVPHVERRDPWVPASVLREIVREAPADRGLLADLADVRGALLDDE</sequence>
<evidence type="ECO:0000313" key="2">
    <source>
        <dbReference type="Proteomes" id="UP000008229"/>
    </source>
</evidence>
<protein>
    <submittedName>
        <fullName evidence="1">Prevent-host-death family protein</fullName>
    </submittedName>
</protein>
<evidence type="ECO:0000313" key="1">
    <source>
        <dbReference type="EMBL" id="ADB53231.1"/>
    </source>
</evidence>
<keyword evidence="2" id="KW-1185">Reference proteome</keyword>
<accession>D3FB39</accession>
<dbReference type="HOGENOM" id="CLU_174702_2_0_11"/>
<dbReference type="STRING" id="469383.Cwoe_4818"/>
<dbReference type="Proteomes" id="UP000008229">
    <property type="component" value="Chromosome"/>
</dbReference>
<dbReference type="EMBL" id="CP001854">
    <property type="protein sequence ID" value="ADB53231.1"/>
    <property type="molecule type" value="Genomic_DNA"/>
</dbReference>
<dbReference type="NCBIfam" id="TIGR01552">
    <property type="entry name" value="phd_fam"/>
    <property type="match status" value="1"/>
</dbReference>